<gene>
    <name evidence="1" type="ORF">RB548_15220</name>
</gene>
<sequence length="41" mass="4636">MAIDQIATDGRYRRAAWSEAKAQGNALQDRVEYWVAGIIKL</sequence>
<evidence type="ECO:0000313" key="2">
    <source>
        <dbReference type="Proteomes" id="UP001432360"/>
    </source>
</evidence>
<name>A0ABZ2B8Z5_9HYPH</name>
<keyword evidence="2" id="KW-1185">Reference proteome</keyword>
<dbReference type="EMBL" id="CP133148">
    <property type="protein sequence ID" value="WVT02846.1"/>
    <property type="molecule type" value="Genomic_DNA"/>
</dbReference>
<accession>A0ABZ2B8Z5</accession>
<evidence type="ECO:0000313" key="1">
    <source>
        <dbReference type="EMBL" id="WVT02846.1"/>
    </source>
</evidence>
<organism evidence="1 2">
    <name type="scientific">Sinorhizobium chiapasense</name>
    <dbReference type="NCBI Taxonomy" id="501572"/>
    <lineage>
        <taxon>Bacteria</taxon>
        <taxon>Pseudomonadati</taxon>
        <taxon>Pseudomonadota</taxon>
        <taxon>Alphaproteobacteria</taxon>
        <taxon>Hyphomicrobiales</taxon>
        <taxon>Rhizobiaceae</taxon>
        <taxon>Sinorhizobium/Ensifer group</taxon>
        <taxon>Sinorhizobium</taxon>
    </lineage>
</organism>
<dbReference type="Proteomes" id="UP001432360">
    <property type="component" value="Chromosome"/>
</dbReference>
<reference evidence="1" key="1">
    <citation type="submission" date="2023-08" db="EMBL/GenBank/DDBJ databases">
        <title>Complete genome sequence of Sinorhizobium chiapanecum ITTG S70 isolated from Acaciella angustissima nodules in Chiapas-Mexico.</title>
        <authorList>
            <person name="Rincon-Rosales R."/>
            <person name="Rogel M.A."/>
            <person name="Rincon-Medina C.I."/>
            <person name="Guerrero G."/>
            <person name="Manzano-Gomez L.A."/>
            <person name="Lopez-Lopez A."/>
            <person name="Rincon Molina F.A."/>
            <person name="Martinez-Romero E."/>
        </authorList>
    </citation>
    <scope>NUCLEOTIDE SEQUENCE</scope>
    <source>
        <strain evidence="1">ITTG S70</strain>
    </source>
</reference>
<proteinExistence type="predicted"/>
<protein>
    <submittedName>
        <fullName evidence="1">Uncharacterized protein</fullName>
    </submittedName>
</protein>
<dbReference type="RefSeq" id="WP_331372107.1">
    <property type="nucleotide sequence ID" value="NZ_CP133148.1"/>
</dbReference>